<comment type="caution">
    <text evidence="2">The sequence shown here is derived from an EMBL/GenBank/DDBJ whole genome shotgun (WGS) entry which is preliminary data.</text>
</comment>
<evidence type="ECO:0000313" key="2">
    <source>
        <dbReference type="EMBL" id="THF82117.1"/>
    </source>
</evidence>
<dbReference type="SUPFAM" id="SSF55347">
    <property type="entry name" value="Glyceraldehyde-3-phosphate dehydrogenase-like, C-terminal domain"/>
    <property type="match status" value="1"/>
</dbReference>
<protein>
    <submittedName>
        <fullName evidence="2">Gfo/Idh/MocA family oxidoreductase</fullName>
    </submittedName>
</protein>
<organism evidence="2 3">
    <name type="scientific">Cohnella fermenti</name>
    <dbReference type="NCBI Taxonomy" id="2565925"/>
    <lineage>
        <taxon>Bacteria</taxon>
        <taxon>Bacillati</taxon>
        <taxon>Bacillota</taxon>
        <taxon>Bacilli</taxon>
        <taxon>Bacillales</taxon>
        <taxon>Paenibacillaceae</taxon>
        <taxon>Cohnella</taxon>
    </lineage>
</organism>
<dbReference type="Gene3D" id="3.30.360.10">
    <property type="entry name" value="Dihydrodipicolinate Reductase, domain 2"/>
    <property type="match status" value="1"/>
</dbReference>
<proteinExistence type="predicted"/>
<dbReference type="Pfam" id="PF22725">
    <property type="entry name" value="GFO_IDH_MocA_C3"/>
    <property type="match status" value="1"/>
</dbReference>
<reference evidence="2 3" key="1">
    <citation type="submission" date="2019-04" db="EMBL/GenBank/DDBJ databases">
        <title>Cohnella sp. nov. isolated from preserved vegetables.</title>
        <authorList>
            <person name="Lin S.-Y."/>
            <person name="Hung M.-H."/>
            <person name="Young C.-C."/>
        </authorList>
    </citation>
    <scope>NUCLEOTIDE SEQUENCE [LARGE SCALE GENOMIC DNA]</scope>
    <source>
        <strain evidence="2 3">CC-MHH1044</strain>
    </source>
</reference>
<evidence type="ECO:0000313" key="3">
    <source>
        <dbReference type="Proteomes" id="UP000310636"/>
    </source>
</evidence>
<dbReference type="EMBL" id="SSOB01000007">
    <property type="protein sequence ID" value="THF82117.1"/>
    <property type="molecule type" value="Genomic_DNA"/>
</dbReference>
<evidence type="ECO:0000259" key="1">
    <source>
        <dbReference type="Pfam" id="PF22725"/>
    </source>
</evidence>
<dbReference type="OrthoDB" id="9815825at2"/>
<name>A0A4S4C316_9BACL</name>
<feature type="domain" description="GFO/IDH/MocA-like oxidoreductase" evidence="1">
    <location>
        <begin position="10"/>
        <end position="113"/>
    </location>
</feature>
<keyword evidence="3" id="KW-1185">Reference proteome</keyword>
<sequence length="216" mass="23547">MVSPGPESWHPNPGFLYEEGAGPLFDMGPYYLSALVNLLGPVKRVTGSAQIASPERIITNPANYGAKIPVETPTHIAGVLDFASGAFGSLITSFDVWGSELPDIEIYGTKGTLSVPHPNFYDGKVKVRRHNRPGFEEIPLTHGFTQNSRGLGVMDMAHAIRGGREHRASGELCLHVLETMHGLLLSSREGHHYKLQSKCSRPEAFPTDLPEHALDL</sequence>
<dbReference type="Proteomes" id="UP000310636">
    <property type="component" value="Unassembled WGS sequence"/>
</dbReference>
<accession>A0A4S4C316</accession>
<dbReference type="AlphaFoldDB" id="A0A4S4C316"/>
<gene>
    <name evidence="2" type="ORF">E6C55_06950</name>
</gene>
<dbReference type="InterPro" id="IPR055170">
    <property type="entry name" value="GFO_IDH_MocA-like_dom"/>
</dbReference>